<proteinExistence type="predicted"/>
<dbReference type="Pfam" id="PF22058">
    <property type="entry name" value="X25_BaPul_like"/>
    <property type="match status" value="1"/>
</dbReference>
<dbReference type="EMBL" id="DYUE01000029">
    <property type="protein sequence ID" value="HJG90268.1"/>
    <property type="molecule type" value="Genomic_DNA"/>
</dbReference>
<reference evidence="2" key="2">
    <citation type="submission" date="2021-09" db="EMBL/GenBank/DDBJ databases">
        <authorList>
            <person name="Gilroy R."/>
        </authorList>
    </citation>
    <scope>NUCLEOTIDE SEQUENCE</scope>
    <source>
        <strain evidence="2">ChiGjej5B5-22894</strain>
    </source>
</reference>
<reference evidence="2" key="1">
    <citation type="journal article" date="2021" name="PeerJ">
        <title>Extensive microbial diversity within the chicken gut microbiome revealed by metagenomics and culture.</title>
        <authorList>
            <person name="Gilroy R."/>
            <person name="Ravi A."/>
            <person name="Getino M."/>
            <person name="Pursley I."/>
            <person name="Horton D.L."/>
            <person name="Alikhan N.F."/>
            <person name="Baker D."/>
            <person name="Gharbi K."/>
            <person name="Hall N."/>
            <person name="Watson M."/>
            <person name="Adriaenssens E.M."/>
            <person name="Foster-Nyarko E."/>
            <person name="Jarju S."/>
            <person name="Secka A."/>
            <person name="Antonio M."/>
            <person name="Oren A."/>
            <person name="Chaudhuri R.R."/>
            <person name="La Ragione R."/>
            <person name="Hildebrand F."/>
            <person name="Pallen M.J."/>
        </authorList>
    </citation>
    <scope>NUCLEOTIDE SEQUENCE</scope>
    <source>
        <strain evidence="2">ChiGjej5B5-22894</strain>
    </source>
</reference>
<dbReference type="GO" id="GO:0005975">
    <property type="term" value="P:carbohydrate metabolic process"/>
    <property type="evidence" value="ECO:0007669"/>
    <property type="project" value="UniProtKB-ARBA"/>
</dbReference>
<feature type="non-terminal residue" evidence="2">
    <location>
        <position position="151"/>
    </location>
</feature>
<dbReference type="AlphaFoldDB" id="A0A921MT95"/>
<dbReference type="InterPro" id="IPR054409">
    <property type="entry name" value="X25_BaPul-like"/>
</dbReference>
<evidence type="ECO:0000259" key="1">
    <source>
        <dbReference type="Pfam" id="PF22058"/>
    </source>
</evidence>
<gene>
    <name evidence="2" type="ORF">K8V81_00945</name>
</gene>
<organism evidence="2 3">
    <name type="scientific">Brachybacterium massiliense</name>
    <dbReference type="NCBI Taxonomy" id="1755098"/>
    <lineage>
        <taxon>Bacteria</taxon>
        <taxon>Bacillati</taxon>
        <taxon>Actinomycetota</taxon>
        <taxon>Actinomycetes</taxon>
        <taxon>Micrococcales</taxon>
        <taxon>Dermabacteraceae</taxon>
        <taxon>Brachybacterium</taxon>
    </lineage>
</organism>
<dbReference type="Proteomes" id="UP000742460">
    <property type="component" value="Unassembled WGS sequence"/>
</dbReference>
<evidence type="ECO:0000313" key="3">
    <source>
        <dbReference type="Proteomes" id="UP000742460"/>
    </source>
</evidence>
<sequence length="151" mass="15390">MSIPRSAHPLRTRLLAIAGALAMGTATLLGTAPLVHAVGPGQPVLTGSLQDELGCGEDWDPACEATALAPADVAGQWESTFEVPAGQFEVKAAIGGGWDEAYGLDGGEDNIPLAVAAPTQVTFRFDAETSRLSVALAEQGGAYTEADAELA</sequence>
<accession>A0A921MT95</accession>
<protein>
    <recommendedName>
        <fullName evidence="1">Amylopullulanase X25 domain-containing protein</fullName>
    </recommendedName>
</protein>
<dbReference type="InterPro" id="IPR013783">
    <property type="entry name" value="Ig-like_fold"/>
</dbReference>
<dbReference type="Gene3D" id="2.60.40.10">
    <property type="entry name" value="Immunoglobulins"/>
    <property type="match status" value="1"/>
</dbReference>
<dbReference type="CDD" id="cd12962">
    <property type="entry name" value="X25_BaPul_like"/>
    <property type="match status" value="1"/>
</dbReference>
<name>A0A921MT95_9MICO</name>
<evidence type="ECO:0000313" key="2">
    <source>
        <dbReference type="EMBL" id="HJG90268.1"/>
    </source>
</evidence>
<comment type="caution">
    <text evidence="2">The sequence shown here is derived from an EMBL/GenBank/DDBJ whole genome shotgun (WGS) entry which is preliminary data.</text>
</comment>
<feature type="domain" description="Amylopullulanase X25" evidence="1">
    <location>
        <begin position="44"/>
        <end position="131"/>
    </location>
</feature>